<dbReference type="Proteomes" id="UP000076476">
    <property type="component" value="Unassembled WGS sequence"/>
</dbReference>
<dbReference type="OrthoDB" id="2088193at2"/>
<sequence length="117" mass="13095">MRAPKIVDGDIVFENGDVVMIEGDEELGQSLESVFQTRKGEWFLNENFGLDREPFLTKKFDELLAADAIAEAAAQEERIQQVENVSFKREGRSLKVDVTFVKSDGQSLQLEGVDVDA</sequence>
<organism evidence="1 2">
    <name type="scientific">Aeribacillus pallidus</name>
    <dbReference type="NCBI Taxonomy" id="33936"/>
    <lineage>
        <taxon>Bacteria</taxon>
        <taxon>Bacillati</taxon>
        <taxon>Bacillota</taxon>
        <taxon>Bacilli</taxon>
        <taxon>Bacillales</taxon>
        <taxon>Bacillaceae</taxon>
        <taxon>Aeribacillus</taxon>
    </lineage>
</organism>
<proteinExistence type="predicted"/>
<dbReference type="Gene3D" id="3.10.450.40">
    <property type="match status" value="1"/>
</dbReference>
<gene>
    <name evidence="1" type="ORF">AZI98_08895</name>
</gene>
<dbReference type="SUPFAM" id="SSF160719">
    <property type="entry name" value="gpW/gp25-like"/>
    <property type="match status" value="1"/>
</dbReference>
<dbReference type="AlphaFoldDB" id="A0A165XLT9"/>
<name>A0A165XLT9_9BACI</name>
<dbReference type="RefSeq" id="WP_063387932.1">
    <property type="nucleotide sequence ID" value="NZ_LWBR01000024.1"/>
</dbReference>
<evidence type="ECO:0000313" key="2">
    <source>
        <dbReference type="Proteomes" id="UP000076476"/>
    </source>
</evidence>
<evidence type="ECO:0000313" key="1">
    <source>
        <dbReference type="EMBL" id="KZN96170.1"/>
    </source>
</evidence>
<comment type="caution">
    <text evidence="1">The sequence shown here is derived from an EMBL/GenBank/DDBJ whole genome shotgun (WGS) entry which is preliminary data.</text>
</comment>
<dbReference type="InterPro" id="IPR020288">
    <property type="entry name" value="Sheath_initiator"/>
</dbReference>
<accession>A0A165XLT9</accession>
<dbReference type="Pfam" id="PF10934">
    <property type="entry name" value="Sheath_initiator"/>
    <property type="match status" value="1"/>
</dbReference>
<protein>
    <recommendedName>
        <fullName evidence="3">DUF2634 domain-containing protein</fullName>
    </recommendedName>
</protein>
<reference evidence="1 2" key="1">
    <citation type="submission" date="2016-04" db="EMBL/GenBank/DDBJ databases">
        <title>Draft genome sequence of Aeribacillus pallidus 8m3 from petroleum reservoir.</title>
        <authorList>
            <person name="Poltaraus A.B."/>
            <person name="Nazina T.N."/>
            <person name="Tourova T.P."/>
            <person name="Malakho S.M."/>
            <person name="Korshunova A.V."/>
            <person name="Sokolova D.S."/>
        </authorList>
    </citation>
    <scope>NUCLEOTIDE SEQUENCE [LARGE SCALE GENOMIC DNA]</scope>
    <source>
        <strain evidence="1 2">8m3</strain>
    </source>
</reference>
<keyword evidence="2" id="KW-1185">Reference proteome</keyword>
<dbReference type="STRING" id="33936.AZI98_08895"/>
<evidence type="ECO:0008006" key="3">
    <source>
        <dbReference type="Google" id="ProtNLM"/>
    </source>
</evidence>
<dbReference type="EMBL" id="LWBR01000024">
    <property type="protein sequence ID" value="KZN96170.1"/>
    <property type="molecule type" value="Genomic_DNA"/>
</dbReference>